<dbReference type="OrthoDB" id="5387539at2759"/>
<dbReference type="JaponicusDB" id="SJAG_01738">
    <property type="gene designation" value="mod5"/>
</dbReference>
<dbReference type="STRING" id="402676.B6JYS0"/>
<evidence type="ECO:0000313" key="4">
    <source>
        <dbReference type="Proteomes" id="UP000001744"/>
    </source>
</evidence>
<dbReference type="Proteomes" id="UP000001744">
    <property type="component" value="Unassembled WGS sequence"/>
</dbReference>
<feature type="compositionally biased region" description="Polar residues" evidence="1">
    <location>
        <begin position="29"/>
        <end position="46"/>
    </location>
</feature>
<reference evidence="2 4" key="1">
    <citation type="journal article" date="2011" name="Science">
        <title>Comparative functional genomics of the fission yeasts.</title>
        <authorList>
            <person name="Rhind N."/>
            <person name="Chen Z."/>
            <person name="Yassour M."/>
            <person name="Thompson D.A."/>
            <person name="Haas B.J."/>
            <person name="Habib N."/>
            <person name="Wapinski I."/>
            <person name="Roy S."/>
            <person name="Lin M.F."/>
            <person name="Heiman D.I."/>
            <person name="Young S.K."/>
            <person name="Furuya K."/>
            <person name="Guo Y."/>
            <person name="Pidoux A."/>
            <person name="Chen H.M."/>
            <person name="Robbertse B."/>
            <person name="Goldberg J.M."/>
            <person name="Aoki K."/>
            <person name="Bayne E.H."/>
            <person name="Berlin A.M."/>
            <person name="Desjardins C.A."/>
            <person name="Dobbs E."/>
            <person name="Dukaj L."/>
            <person name="Fan L."/>
            <person name="FitzGerald M.G."/>
            <person name="French C."/>
            <person name="Gujja S."/>
            <person name="Hansen K."/>
            <person name="Keifenheim D."/>
            <person name="Levin J.Z."/>
            <person name="Mosher R.A."/>
            <person name="Mueller C.A."/>
            <person name="Pfiffner J."/>
            <person name="Priest M."/>
            <person name="Russ C."/>
            <person name="Smialowska A."/>
            <person name="Swoboda P."/>
            <person name="Sykes S.M."/>
            <person name="Vaughn M."/>
            <person name="Vengrova S."/>
            <person name="Yoder R."/>
            <person name="Zeng Q."/>
            <person name="Allshire R."/>
            <person name="Baulcombe D."/>
            <person name="Birren B.W."/>
            <person name="Brown W."/>
            <person name="Ekwall K."/>
            <person name="Kellis M."/>
            <person name="Leatherwood J."/>
            <person name="Levin H."/>
            <person name="Margalit H."/>
            <person name="Martienssen R."/>
            <person name="Nieduszynski C.A."/>
            <person name="Spatafora J.W."/>
            <person name="Friedman N."/>
            <person name="Dalgaard J.Z."/>
            <person name="Baumann P."/>
            <person name="Niki H."/>
            <person name="Regev A."/>
            <person name="Nusbaum C."/>
        </authorList>
    </citation>
    <scope>NUCLEOTIDE SEQUENCE [LARGE SCALE GENOMIC DNA]</scope>
    <source>
        <strain evidence="4">yFS275 / FY16936</strain>
    </source>
</reference>
<evidence type="ECO:0000313" key="3">
    <source>
        <dbReference type="JaponicusDB" id="SJAG_01738"/>
    </source>
</evidence>
<protein>
    <submittedName>
        <fullName evidence="2">Tea1 anchoring protein Mod5</fullName>
    </submittedName>
</protein>
<gene>
    <name evidence="3" type="primary">mod5</name>
    <name evidence="2" type="ORF">SJAG_01738</name>
</gene>
<dbReference type="RefSeq" id="XP_002172981.2">
    <property type="nucleotide sequence ID" value="XM_002172945.2"/>
</dbReference>
<dbReference type="VEuPathDB" id="FungiDB:SJAG_01738"/>
<feature type="compositionally biased region" description="Low complexity" evidence="1">
    <location>
        <begin position="465"/>
        <end position="476"/>
    </location>
</feature>
<dbReference type="EMBL" id="KE651168">
    <property type="protein sequence ID" value="EEB06688.2"/>
    <property type="molecule type" value="Genomic_DNA"/>
</dbReference>
<dbReference type="GeneID" id="7049900"/>
<sequence>SNPVVSERPRTTNGSLDVFYDVEDPPQNDEPSVSVSTGDIYTSPASRRSMHDLPSSSQSFIEPSPTKVSPRLTKTLSTSHLQRPKTAGHVGLHSRGSVRRRSAGASSAVPPSRQFGSPESDKVSRAPSLESDHTTRVVSPQTSPCSYSRLANASKRSLESQEGRSYSTLLDRNHPMSRSRFTVHTESISPSLLDTAMLDSRLNFTMERLERSIFQLSKNTMRAVSHLDNAPPSVALPSLSKRTAWPLPASAPITPVPPRPSSVPQSRPNTTSSSPYPTAFMKNDYALDNNASSQVIAEEPSNQIDSQTQATELDNTAGALENNGSLNDAASNVAADSKRNSRRLSAMDLPVADDFGSPLKLKELPATVGSKSSVNKNGSNQRADMDSEIRLSLNGPPTFAPATATSTFPPAVTRKSSKRHYSEISFTGVEQETQIMPIVEEPKTEFAEKVHLRQVSTSNRSEHAPSVNTTVSNVPNVPTVPSAHSFSTASPSVAQQRTHLAHLSSDLALRPIESNLPPHVVKDYATRPAAKAAAELKANAAQNKPVKEKTSLSSKLCCVLM</sequence>
<feature type="region of interest" description="Disordered" evidence="1">
    <location>
        <begin position="318"/>
        <end position="341"/>
    </location>
</feature>
<dbReference type="AlphaFoldDB" id="B6JYS0"/>
<feature type="compositionally biased region" description="Basic and acidic residues" evidence="1">
    <location>
        <begin position="119"/>
        <end position="135"/>
    </location>
</feature>
<name>B6JYS0_SCHJY</name>
<feature type="region of interest" description="Disordered" evidence="1">
    <location>
        <begin position="1"/>
        <end position="171"/>
    </location>
</feature>
<feature type="region of interest" description="Disordered" evidence="1">
    <location>
        <begin position="456"/>
        <end position="476"/>
    </location>
</feature>
<organism evidence="2 4">
    <name type="scientific">Schizosaccharomyces japonicus (strain yFS275 / FY16936)</name>
    <name type="common">Fission yeast</name>
    <dbReference type="NCBI Taxonomy" id="402676"/>
    <lineage>
        <taxon>Eukaryota</taxon>
        <taxon>Fungi</taxon>
        <taxon>Dikarya</taxon>
        <taxon>Ascomycota</taxon>
        <taxon>Taphrinomycotina</taxon>
        <taxon>Schizosaccharomycetes</taxon>
        <taxon>Schizosaccharomycetales</taxon>
        <taxon>Schizosaccharomycetaceae</taxon>
        <taxon>Schizosaccharomyces</taxon>
    </lineage>
</organism>
<dbReference type="HOGENOM" id="CLU_486255_0_0_1"/>
<feature type="region of interest" description="Disordered" evidence="1">
    <location>
        <begin position="250"/>
        <end position="281"/>
    </location>
</feature>
<proteinExistence type="predicted"/>
<evidence type="ECO:0000256" key="1">
    <source>
        <dbReference type="SAM" id="MobiDB-lite"/>
    </source>
</evidence>
<evidence type="ECO:0000313" key="2">
    <source>
        <dbReference type="EMBL" id="EEB06688.2"/>
    </source>
</evidence>
<feature type="compositionally biased region" description="Low complexity" evidence="1">
    <location>
        <begin position="103"/>
        <end position="113"/>
    </location>
</feature>
<feature type="compositionally biased region" description="Polar residues" evidence="1">
    <location>
        <begin position="72"/>
        <end position="81"/>
    </location>
</feature>
<keyword evidence="4" id="KW-1185">Reference proteome</keyword>
<accession>B6JYS0</accession>
<feature type="compositionally biased region" description="Polar residues" evidence="1">
    <location>
        <begin position="136"/>
        <end position="155"/>
    </location>
</feature>
<feature type="non-terminal residue" evidence="2">
    <location>
        <position position="1"/>
    </location>
</feature>